<accession>A0A917RWE7</accession>
<organism evidence="2 3">
    <name type="scientific">Nocardia jinanensis</name>
    <dbReference type="NCBI Taxonomy" id="382504"/>
    <lineage>
        <taxon>Bacteria</taxon>
        <taxon>Bacillati</taxon>
        <taxon>Actinomycetota</taxon>
        <taxon>Actinomycetes</taxon>
        <taxon>Mycobacteriales</taxon>
        <taxon>Nocardiaceae</taxon>
        <taxon>Nocardia</taxon>
    </lineage>
</organism>
<dbReference type="AlphaFoldDB" id="A0A917RWE7"/>
<dbReference type="Proteomes" id="UP000638263">
    <property type="component" value="Unassembled WGS sequence"/>
</dbReference>
<evidence type="ECO:0000256" key="1">
    <source>
        <dbReference type="SAM" id="MobiDB-lite"/>
    </source>
</evidence>
<protein>
    <submittedName>
        <fullName evidence="2">Uncharacterized protein</fullName>
    </submittedName>
</protein>
<sequence length="112" mass="11970">MRSSPSARPGARAWSPFWSAEPVHDGSVRRVREAPTAEADRQGIRGAPIGKIGAPLYPAIGRSRIRVPFHRDVESGSGADFPRGTLRPYPGADRIVRGPGGAGAARRYVTGR</sequence>
<keyword evidence="3" id="KW-1185">Reference proteome</keyword>
<evidence type="ECO:0000313" key="2">
    <source>
        <dbReference type="EMBL" id="GGL42287.1"/>
    </source>
</evidence>
<proteinExistence type="predicted"/>
<reference evidence="2" key="2">
    <citation type="submission" date="2020-09" db="EMBL/GenBank/DDBJ databases">
        <authorList>
            <person name="Sun Q."/>
            <person name="Zhou Y."/>
        </authorList>
    </citation>
    <scope>NUCLEOTIDE SEQUENCE</scope>
    <source>
        <strain evidence="2">CGMCC 4.3508</strain>
    </source>
</reference>
<dbReference type="EMBL" id="BMMH01000030">
    <property type="protein sequence ID" value="GGL42287.1"/>
    <property type="molecule type" value="Genomic_DNA"/>
</dbReference>
<evidence type="ECO:0000313" key="3">
    <source>
        <dbReference type="Proteomes" id="UP000638263"/>
    </source>
</evidence>
<feature type="region of interest" description="Disordered" evidence="1">
    <location>
        <begin position="73"/>
        <end position="112"/>
    </location>
</feature>
<comment type="caution">
    <text evidence="2">The sequence shown here is derived from an EMBL/GenBank/DDBJ whole genome shotgun (WGS) entry which is preliminary data.</text>
</comment>
<reference evidence="2" key="1">
    <citation type="journal article" date="2014" name="Int. J. Syst. Evol. Microbiol.">
        <title>Complete genome sequence of Corynebacterium casei LMG S-19264T (=DSM 44701T), isolated from a smear-ripened cheese.</title>
        <authorList>
            <consortium name="US DOE Joint Genome Institute (JGI-PGF)"/>
            <person name="Walter F."/>
            <person name="Albersmeier A."/>
            <person name="Kalinowski J."/>
            <person name="Ruckert C."/>
        </authorList>
    </citation>
    <scope>NUCLEOTIDE SEQUENCE</scope>
    <source>
        <strain evidence="2">CGMCC 4.3508</strain>
    </source>
</reference>
<gene>
    <name evidence="2" type="ORF">GCM10011588_66310</name>
</gene>
<name>A0A917RWE7_9NOCA</name>